<keyword evidence="2" id="KW-1185">Reference proteome</keyword>
<dbReference type="EMBL" id="JABCKI010005970">
    <property type="protein sequence ID" value="KAG5636139.1"/>
    <property type="molecule type" value="Genomic_DNA"/>
</dbReference>
<dbReference type="AlphaFoldDB" id="A0A9P7FSB7"/>
<organism evidence="1 2">
    <name type="scientific">Sphagnurus paluster</name>
    <dbReference type="NCBI Taxonomy" id="117069"/>
    <lineage>
        <taxon>Eukaryota</taxon>
        <taxon>Fungi</taxon>
        <taxon>Dikarya</taxon>
        <taxon>Basidiomycota</taxon>
        <taxon>Agaricomycotina</taxon>
        <taxon>Agaricomycetes</taxon>
        <taxon>Agaricomycetidae</taxon>
        <taxon>Agaricales</taxon>
        <taxon>Tricholomatineae</taxon>
        <taxon>Lyophyllaceae</taxon>
        <taxon>Sphagnurus</taxon>
    </lineage>
</organism>
<evidence type="ECO:0000313" key="2">
    <source>
        <dbReference type="Proteomes" id="UP000717328"/>
    </source>
</evidence>
<feature type="non-terminal residue" evidence="1">
    <location>
        <position position="1"/>
    </location>
</feature>
<sequence>PKTINPAVLGLSFPPVRQLMGPVRLQMMQAELNASLAPTMGLTANINPRYVRILRLGMEGDSCINLASLNRNTLHTIYKPWNWPMKPVYNQPAFEKRRGGTERETTLRIA</sequence>
<gene>
    <name evidence="1" type="ORF">H0H81_008995</name>
</gene>
<evidence type="ECO:0000313" key="1">
    <source>
        <dbReference type="EMBL" id="KAG5636139.1"/>
    </source>
</evidence>
<reference evidence="1" key="1">
    <citation type="submission" date="2021-02" db="EMBL/GenBank/DDBJ databases">
        <authorList>
            <person name="Nieuwenhuis M."/>
            <person name="Van De Peppel L.J.J."/>
        </authorList>
    </citation>
    <scope>NUCLEOTIDE SEQUENCE</scope>
    <source>
        <strain evidence="1">D49</strain>
    </source>
</reference>
<protein>
    <submittedName>
        <fullName evidence="1">Uncharacterized protein</fullName>
    </submittedName>
</protein>
<proteinExistence type="predicted"/>
<dbReference type="Proteomes" id="UP000717328">
    <property type="component" value="Unassembled WGS sequence"/>
</dbReference>
<accession>A0A9P7FSB7</accession>
<reference evidence="1" key="2">
    <citation type="submission" date="2021-10" db="EMBL/GenBank/DDBJ databases">
        <title>Phylogenomics reveals ancestral predisposition of the termite-cultivated fungus Termitomyces towards a domesticated lifestyle.</title>
        <authorList>
            <person name="Auxier B."/>
            <person name="Grum-Grzhimaylo A."/>
            <person name="Cardenas M.E."/>
            <person name="Lodge J.D."/>
            <person name="Laessoe T."/>
            <person name="Pedersen O."/>
            <person name="Smith M.E."/>
            <person name="Kuyper T.W."/>
            <person name="Franco-Molano E.A."/>
            <person name="Baroni T.J."/>
            <person name="Aanen D.K."/>
        </authorList>
    </citation>
    <scope>NUCLEOTIDE SEQUENCE</scope>
    <source>
        <strain evidence="1">D49</strain>
    </source>
</reference>
<name>A0A9P7FSB7_9AGAR</name>
<comment type="caution">
    <text evidence="1">The sequence shown here is derived from an EMBL/GenBank/DDBJ whole genome shotgun (WGS) entry which is preliminary data.</text>
</comment>